<dbReference type="EMBL" id="CAJPWZ010000485">
    <property type="protein sequence ID" value="CAG2194589.1"/>
    <property type="molecule type" value="Genomic_DNA"/>
</dbReference>
<dbReference type="SUPFAM" id="SSF56436">
    <property type="entry name" value="C-type lectin-like"/>
    <property type="match status" value="1"/>
</dbReference>
<reference evidence="3" key="1">
    <citation type="submission" date="2021-03" db="EMBL/GenBank/DDBJ databases">
        <authorList>
            <person name="Bekaert M."/>
        </authorList>
    </citation>
    <scope>NUCLEOTIDE SEQUENCE</scope>
</reference>
<dbReference type="CDD" id="cd00037">
    <property type="entry name" value="CLECT"/>
    <property type="match status" value="1"/>
</dbReference>
<dbReference type="InterPro" id="IPR001304">
    <property type="entry name" value="C-type_lectin-like"/>
</dbReference>
<sequence>MGFQSCQEKLGGSKWSGQIGVAQSDEDSLGSTKWSGQFRVGAHYWIGLIDLHEGNFRWSYDQENAKFTSWGSGEPGNNGGNEYCAGYAVTWYDAPCYNKYHWICERNFCKYCLILTLDGLKKELEKKEWKTYKDHCYYLGGDAETWFNAEATRSKTKRM</sequence>
<accession>A0A8S3QIT6</accession>
<evidence type="ECO:0000313" key="3">
    <source>
        <dbReference type="EMBL" id="CAG2194589.1"/>
    </source>
</evidence>
<dbReference type="InterPro" id="IPR016186">
    <property type="entry name" value="C-type_lectin-like/link_sf"/>
</dbReference>
<feature type="domain" description="C-type lectin" evidence="2">
    <location>
        <begin position="4"/>
        <end position="105"/>
    </location>
</feature>
<comment type="caution">
    <text evidence="3">The sequence shown here is derived from an EMBL/GenBank/DDBJ whole genome shotgun (WGS) entry which is preliminary data.</text>
</comment>
<dbReference type="Gene3D" id="3.10.100.10">
    <property type="entry name" value="Mannose-Binding Protein A, subunit A"/>
    <property type="match status" value="1"/>
</dbReference>
<dbReference type="OrthoDB" id="8950604at2759"/>
<dbReference type="InterPro" id="IPR050111">
    <property type="entry name" value="C-type_lectin/snaclec_domain"/>
</dbReference>
<dbReference type="Proteomes" id="UP000683360">
    <property type="component" value="Unassembled WGS sequence"/>
</dbReference>
<dbReference type="InterPro" id="IPR018378">
    <property type="entry name" value="C-type_lectin_CS"/>
</dbReference>
<dbReference type="PANTHER" id="PTHR22803">
    <property type="entry name" value="MANNOSE, PHOSPHOLIPASE, LECTIN RECEPTOR RELATED"/>
    <property type="match status" value="1"/>
</dbReference>
<evidence type="ECO:0000256" key="1">
    <source>
        <dbReference type="ARBA" id="ARBA00023157"/>
    </source>
</evidence>
<dbReference type="InterPro" id="IPR016187">
    <property type="entry name" value="CTDL_fold"/>
</dbReference>
<organism evidence="3 4">
    <name type="scientific">Mytilus edulis</name>
    <name type="common">Blue mussel</name>
    <dbReference type="NCBI Taxonomy" id="6550"/>
    <lineage>
        <taxon>Eukaryota</taxon>
        <taxon>Metazoa</taxon>
        <taxon>Spiralia</taxon>
        <taxon>Lophotrochozoa</taxon>
        <taxon>Mollusca</taxon>
        <taxon>Bivalvia</taxon>
        <taxon>Autobranchia</taxon>
        <taxon>Pteriomorphia</taxon>
        <taxon>Mytilida</taxon>
        <taxon>Mytiloidea</taxon>
        <taxon>Mytilidae</taxon>
        <taxon>Mytilinae</taxon>
        <taxon>Mytilus</taxon>
    </lineage>
</organism>
<name>A0A8S3QIT6_MYTED</name>
<dbReference type="PROSITE" id="PS00615">
    <property type="entry name" value="C_TYPE_LECTIN_1"/>
    <property type="match status" value="1"/>
</dbReference>
<dbReference type="PROSITE" id="PS50041">
    <property type="entry name" value="C_TYPE_LECTIN_2"/>
    <property type="match status" value="1"/>
</dbReference>
<evidence type="ECO:0000259" key="2">
    <source>
        <dbReference type="PROSITE" id="PS50041"/>
    </source>
</evidence>
<dbReference type="Pfam" id="PF00059">
    <property type="entry name" value="Lectin_C"/>
    <property type="match status" value="1"/>
</dbReference>
<evidence type="ECO:0000313" key="4">
    <source>
        <dbReference type="Proteomes" id="UP000683360"/>
    </source>
</evidence>
<gene>
    <name evidence="3" type="ORF">MEDL_9609</name>
</gene>
<dbReference type="AlphaFoldDB" id="A0A8S3QIT6"/>
<keyword evidence="4" id="KW-1185">Reference proteome</keyword>
<keyword evidence="1" id="KW-1015">Disulfide bond</keyword>
<proteinExistence type="predicted"/>
<protein>
    <recommendedName>
        <fullName evidence="2">C-type lectin domain-containing protein</fullName>
    </recommendedName>
</protein>